<dbReference type="PANTHER" id="PTHR46402:SF2">
    <property type="entry name" value="HISTONE-LYSINE N-TRIMETHYLTRANSFERASE SMYD5"/>
    <property type="match status" value="1"/>
</dbReference>
<name>A0A2I1F2C0_9GLOM</name>
<dbReference type="VEuPathDB" id="FungiDB:RhiirA1_422371"/>
<evidence type="ECO:0000259" key="7">
    <source>
        <dbReference type="PROSITE" id="PS50280"/>
    </source>
</evidence>
<dbReference type="EMBL" id="LLXJ01000211">
    <property type="protein sequence ID" value="PKC13059.1"/>
    <property type="molecule type" value="Genomic_DNA"/>
</dbReference>
<evidence type="ECO:0000313" key="13">
    <source>
        <dbReference type="Proteomes" id="UP000684084"/>
    </source>
</evidence>
<evidence type="ECO:0000313" key="10">
    <source>
        <dbReference type="EMBL" id="PKC63764.1"/>
    </source>
</evidence>
<dbReference type="VEuPathDB" id="FungiDB:FUN_020028"/>
<keyword evidence="2" id="KW-0808">Transferase</keyword>
<dbReference type="InterPro" id="IPR046341">
    <property type="entry name" value="SET_dom_sf"/>
</dbReference>
<dbReference type="OrthoDB" id="438641at2759"/>
<reference evidence="10 11" key="3">
    <citation type="submission" date="2017-10" db="EMBL/GenBank/DDBJ databases">
        <title>Extensive intraspecific genome diversity in a model arbuscular mycorrhizal fungus.</title>
        <authorList>
            <person name="Chen E.C.H."/>
            <person name="Morin E."/>
            <person name="Baudet D."/>
            <person name="Noel J."/>
            <person name="Ndikumana S."/>
            <person name="Charron P."/>
            <person name="St-Onge C."/>
            <person name="Giorgi J."/>
            <person name="Grigoriev I.V."/>
            <person name="Roux C."/>
            <person name="Martin F.M."/>
            <person name="Corradi N."/>
        </authorList>
    </citation>
    <scope>NUCLEOTIDE SEQUENCE [LARGE SCALE GENOMIC DNA]</scope>
    <source>
        <strain evidence="10 11">A1</strain>
    </source>
</reference>
<dbReference type="Gene3D" id="2.170.270.10">
    <property type="entry name" value="SET domain"/>
    <property type="match status" value="1"/>
</dbReference>
<dbReference type="VEuPathDB" id="FungiDB:RhiirFUN_018940"/>
<sequence>MVVQSIADQHRINGNDAIKNKDYIKAWEEYTKGLKITPKDPVLWSNRSFACLKAGFPELALMDAYRVITLCDQDTIKDNESLRTVYQKGYFRYAESLDALGLPRLAEIAFNIIVNDKLIKDIDRKKAMDRKFKLSKTNLDQTRHMAKEGQKGSGNFKFLITEEDVGFYKFDGKYPWDIRPDDRIKESNLLKIQHKLDLISDNKLKLDFVKFSSDDENPLIQLGVISKVDFKNEDIIMEENPFLTIHNHYNLRCDYCFHLLDKKSSNNNVEYPIVYPCPNLSCEESFCNERCYNLAKDLHHDEICGKIIDDLIDFIQRKRGDVRNNNILFILKLFAIAKKRNICPLDIEEINHLTRYHSTPHNLENHDLWDADFEKIYLEILKILDISIYDLNFDFWIFITLITTLATNTFGGPAIDSSVYDTAAIFPLISLFNHNCKNNIEGQLFLQEWPKSIQDPIPAVYKVLRKTLRSINCHSYRMTIIANDDIKKGDQLCLTYCNPDYNKNARHRQLLRTYGFICYCDRCKGESGGYKPLPIAWCLYFPDDERGKDLLDR</sequence>
<dbReference type="SUPFAM" id="SSF82199">
    <property type="entry name" value="SET domain"/>
    <property type="match status" value="1"/>
</dbReference>
<comment type="catalytic activity">
    <reaction evidence="6">
        <text>L-lysyl-[histone] + S-adenosyl-L-methionine = N(6)-methyl-L-lysyl-[histone] + S-adenosyl-L-homocysteine + H(+)</text>
        <dbReference type="Rhea" id="RHEA:10024"/>
        <dbReference type="Rhea" id="RHEA-COMP:9845"/>
        <dbReference type="Rhea" id="RHEA-COMP:9846"/>
        <dbReference type="ChEBI" id="CHEBI:15378"/>
        <dbReference type="ChEBI" id="CHEBI:29969"/>
        <dbReference type="ChEBI" id="CHEBI:57856"/>
        <dbReference type="ChEBI" id="CHEBI:59789"/>
        <dbReference type="ChEBI" id="CHEBI:61929"/>
    </reaction>
    <physiologicalReaction direction="left-to-right" evidence="6">
        <dbReference type="Rhea" id="RHEA:10025"/>
    </physiologicalReaction>
</comment>
<evidence type="ECO:0000256" key="2">
    <source>
        <dbReference type="ARBA" id="ARBA00022679"/>
    </source>
</evidence>
<dbReference type="Proteomes" id="UP000232688">
    <property type="component" value="Unassembled WGS sequence"/>
</dbReference>
<dbReference type="GO" id="GO:0045814">
    <property type="term" value="P:negative regulation of gene expression, epigenetic"/>
    <property type="evidence" value="ECO:0007669"/>
    <property type="project" value="TreeGrafter"/>
</dbReference>
<evidence type="ECO:0000256" key="4">
    <source>
        <dbReference type="ARBA" id="ARBA00042380"/>
    </source>
</evidence>
<evidence type="ECO:0000313" key="9">
    <source>
        <dbReference type="EMBL" id="PKC13059.1"/>
    </source>
</evidence>
<reference evidence="9 12" key="1">
    <citation type="submission" date="2016-04" db="EMBL/GenBank/DDBJ databases">
        <title>Genome analyses suggest a sexual origin of heterokaryosis in a supposedly ancient asexual fungus.</title>
        <authorList>
            <person name="Ropars J."/>
            <person name="Sedzielewska K."/>
            <person name="Noel J."/>
            <person name="Charron P."/>
            <person name="Farinelli L."/>
            <person name="Marton T."/>
            <person name="Kruger M."/>
            <person name="Pelin A."/>
            <person name="Brachmann A."/>
            <person name="Corradi N."/>
        </authorList>
    </citation>
    <scope>NUCLEOTIDE SEQUENCE [LARGE SCALE GENOMIC DNA]</scope>
    <source>
        <strain evidence="9 12">A5</strain>
    </source>
</reference>
<dbReference type="Proteomes" id="UP000684084">
    <property type="component" value="Unassembled WGS sequence"/>
</dbReference>
<dbReference type="GO" id="GO:0042799">
    <property type="term" value="F:histone H4K20 methyltransferase activity"/>
    <property type="evidence" value="ECO:0007669"/>
    <property type="project" value="TreeGrafter"/>
</dbReference>
<evidence type="ECO:0000313" key="8">
    <source>
        <dbReference type="EMBL" id="CAB5361409.1"/>
    </source>
</evidence>
<dbReference type="SUPFAM" id="SSF48452">
    <property type="entry name" value="TPR-like"/>
    <property type="match status" value="1"/>
</dbReference>
<accession>A0A2I1F2C0</accession>
<keyword evidence="3" id="KW-0949">S-adenosyl-L-methionine</keyword>
<proteinExistence type="predicted"/>
<dbReference type="Gene3D" id="1.25.40.10">
    <property type="entry name" value="Tetratricopeptide repeat domain"/>
    <property type="match status" value="1"/>
</dbReference>
<reference evidence="10 11" key="4">
    <citation type="submission" date="2017-10" db="EMBL/GenBank/DDBJ databases">
        <title>Genome analyses suggest a sexual origin of heterokaryosis in a supposedly ancient asexual fungus.</title>
        <authorList>
            <person name="Corradi N."/>
            <person name="Sedzielewska K."/>
            <person name="Noel J."/>
            <person name="Charron P."/>
            <person name="Farinelli L."/>
            <person name="Marton T."/>
            <person name="Kruger M."/>
            <person name="Pelin A."/>
            <person name="Brachmann A."/>
            <person name="Corradi N."/>
        </authorList>
    </citation>
    <scope>NUCLEOTIDE SEQUENCE [LARGE SCALE GENOMIC DNA]</scope>
    <source>
        <strain evidence="10 11">A1</strain>
    </source>
</reference>
<dbReference type="PANTHER" id="PTHR46402">
    <property type="entry name" value="SET AND MYND DOMAIN-CONTAINING PROTEIN 5"/>
    <property type="match status" value="1"/>
</dbReference>
<dbReference type="PROSITE" id="PS50280">
    <property type="entry name" value="SET"/>
    <property type="match status" value="1"/>
</dbReference>
<gene>
    <name evidence="8" type="ORF">CHRIB12_LOCUS8688</name>
    <name evidence="10" type="ORF">RhiirA1_422371</name>
    <name evidence="9" type="ORF">RhiirA5_352135</name>
</gene>
<evidence type="ECO:0000256" key="3">
    <source>
        <dbReference type="ARBA" id="ARBA00022691"/>
    </source>
</evidence>
<reference evidence="9 12" key="2">
    <citation type="submission" date="2017-09" db="EMBL/GenBank/DDBJ databases">
        <title>Extensive intraspecific genome diversity in a model arbuscular mycorrhizal fungus.</title>
        <authorList>
            <person name="Chen E.C."/>
            <person name="Morin E."/>
            <person name="Beaudet D."/>
            <person name="Noel J."/>
            <person name="Ndikumana S."/>
            <person name="Charron P."/>
            <person name="St-Onge C."/>
            <person name="Giorgi J."/>
            <person name="Grigoriev I.V."/>
            <person name="Roux C."/>
            <person name="Martin F.M."/>
            <person name="Corradi N."/>
        </authorList>
    </citation>
    <scope>NUCLEOTIDE SEQUENCE [LARGE SCALE GENOMIC DNA]</scope>
    <source>
        <strain evidence="9 12">A5</strain>
    </source>
</reference>
<dbReference type="Proteomes" id="UP000232722">
    <property type="component" value="Unassembled WGS sequence"/>
</dbReference>
<evidence type="ECO:0000256" key="5">
    <source>
        <dbReference type="ARBA" id="ARBA00044528"/>
    </source>
</evidence>
<dbReference type="Gene3D" id="6.10.140.2220">
    <property type="match status" value="1"/>
</dbReference>
<evidence type="ECO:0000256" key="6">
    <source>
        <dbReference type="ARBA" id="ARBA00048619"/>
    </source>
</evidence>
<dbReference type="Pfam" id="PF00856">
    <property type="entry name" value="SET"/>
    <property type="match status" value="1"/>
</dbReference>
<evidence type="ECO:0000256" key="1">
    <source>
        <dbReference type="ARBA" id="ARBA00022603"/>
    </source>
</evidence>
<dbReference type="Gene3D" id="1.10.220.160">
    <property type="match status" value="1"/>
</dbReference>
<dbReference type="GO" id="GO:0032259">
    <property type="term" value="P:methylation"/>
    <property type="evidence" value="ECO:0007669"/>
    <property type="project" value="UniProtKB-KW"/>
</dbReference>
<dbReference type="CDD" id="cd20071">
    <property type="entry name" value="SET_SMYD"/>
    <property type="match status" value="1"/>
</dbReference>
<dbReference type="EMBL" id="CAGKOT010000016">
    <property type="protein sequence ID" value="CAB5361409.1"/>
    <property type="molecule type" value="Genomic_DNA"/>
</dbReference>
<reference evidence="8" key="5">
    <citation type="submission" date="2020-05" db="EMBL/GenBank/DDBJ databases">
        <authorList>
            <person name="Rincon C."/>
            <person name="Sanders R I."/>
            <person name="Robbins C."/>
            <person name="Chaturvedi A."/>
        </authorList>
    </citation>
    <scope>NUCLEOTIDE SEQUENCE</scope>
    <source>
        <strain evidence="8">CHB12</strain>
    </source>
</reference>
<evidence type="ECO:0000313" key="11">
    <source>
        <dbReference type="Proteomes" id="UP000232688"/>
    </source>
</evidence>
<keyword evidence="1" id="KW-0489">Methyltransferase</keyword>
<dbReference type="InterPro" id="IPR011990">
    <property type="entry name" value="TPR-like_helical_dom_sf"/>
</dbReference>
<comment type="caution">
    <text evidence="8">The sequence shown here is derived from an EMBL/GenBank/DDBJ whole genome shotgun (WGS) entry which is preliminary data.</text>
</comment>
<dbReference type="AlphaFoldDB" id="A0A2I1F2C0"/>
<organism evidence="8 13">
    <name type="scientific">Rhizophagus irregularis</name>
    <dbReference type="NCBI Taxonomy" id="588596"/>
    <lineage>
        <taxon>Eukaryota</taxon>
        <taxon>Fungi</taxon>
        <taxon>Fungi incertae sedis</taxon>
        <taxon>Mucoromycota</taxon>
        <taxon>Glomeromycotina</taxon>
        <taxon>Glomeromycetes</taxon>
        <taxon>Glomerales</taxon>
        <taxon>Glomeraceae</taxon>
        <taxon>Rhizophagus</taxon>
    </lineage>
</organism>
<protein>
    <recommendedName>
        <fullName evidence="5">Histone-lysine N-methyltransferase SET5</fullName>
    </recommendedName>
    <alternativeName>
        <fullName evidence="4">SET domain-containing protein 5</fullName>
    </alternativeName>
</protein>
<dbReference type="EMBL" id="LLXH01000704">
    <property type="protein sequence ID" value="PKC63764.1"/>
    <property type="molecule type" value="Genomic_DNA"/>
</dbReference>
<evidence type="ECO:0000313" key="12">
    <source>
        <dbReference type="Proteomes" id="UP000232722"/>
    </source>
</evidence>
<feature type="domain" description="SET" evidence="7">
    <location>
        <begin position="202"/>
        <end position="497"/>
    </location>
</feature>
<dbReference type="InterPro" id="IPR001214">
    <property type="entry name" value="SET_dom"/>
</dbReference>